<evidence type="ECO:0000256" key="1">
    <source>
        <dbReference type="SAM" id="MobiDB-lite"/>
    </source>
</evidence>
<reference evidence="3" key="1">
    <citation type="journal article" date="2009" name="Science">
        <title>The B73 maize genome: complexity, diversity, and dynamics.</title>
        <authorList>
            <person name="Schnable P.S."/>
            <person name="Ware D."/>
            <person name="Fulton R.S."/>
            <person name="Stein J.C."/>
            <person name="Wei F."/>
            <person name="Pasternak S."/>
            <person name="Liang C."/>
            <person name="Zhang J."/>
            <person name="Fulton L."/>
            <person name="Graves T.A."/>
            <person name="Minx P."/>
            <person name="Reily A.D."/>
            <person name="Courtney L."/>
            <person name="Kruchowski S.S."/>
            <person name="Tomlinson C."/>
            <person name="Strong C."/>
            <person name="Delehaunty K."/>
            <person name="Fronick C."/>
            <person name="Courtney B."/>
            <person name="Rock S.M."/>
            <person name="Belter E."/>
            <person name="Du F."/>
            <person name="Kim K."/>
            <person name="Abbott R.M."/>
            <person name="Cotton M."/>
            <person name="Levy A."/>
            <person name="Marchetto P."/>
            <person name="Ochoa K."/>
            <person name="Jackson S.M."/>
            <person name="Gillam B."/>
            <person name="Chen W."/>
            <person name="Yan L."/>
            <person name="Higginbotham J."/>
            <person name="Cardenas M."/>
            <person name="Waligorski J."/>
            <person name="Applebaum E."/>
            <person name="Phelps L."/>
            <person name="Falcone J."/>
            <person name="Kanchi K."/>
            <person name="Thane T."/>
            <person name="Scimone A."/>
            <person name="Thane N."/>
            <person name="Henke J."/>
            <person name="Wang T."/>
            <person name="Ruppert J."/>
            <person name="Shah N."/>
            <person name="Rotter K."/>
            <person name="Hodges J."/>
            <person name="Ingenthron E."/>
            <person name="Cordes M."/>
            <person name="Kohlberg S."/>
            <person name="Sgro J."/>
            <person name="Delgado B."/>
            <person name="Mead K."/>
            <person name="Chinwalla A."/>
            <person name="Leonard S."/>
            <person name="Crouse K."/>
            <person name="Collura K."/>
            <person name="Kudrna D."/>
            <person name="Currie J."/>
            <person name="He R."/>
            <person name="Angelova A."/>
            <person name="Rajasekar S."/>
            <person name="Mueller T."/>
            <person name="Lomeli R."/>
            <person name="Scara G."/>
            <person name="Ko A."/>
            <person name="Delaney K."/>
            <person name="Wissotski M."/>
            <person name="Lopez G."/>
            <person name="Campos D."/>
            <person name="Braidotti M."/>
            <person name="Ashley E."/>
            <person name="Golser W."/>
            <person name="Kim H."/>
            <person name="Lee S."/>
            <person name="Lin J."/>
            <person name="Dujmic Z."/>
            <person name="Kim W."/>
            <person name="Talag J."/>
            <person name="Zuccolo A."/>
            <person name="Fan C."/>
            <person name="Sebastian A."/>
            <person name="Kramer M."/>
            <person name="Spiegel L."/>
            <person name="Nascimento L."/>
            <person name="Zutavern T."/>
            <person name="Miller B."/>
            <person name="Ambroise C."/>
            <person name="Muller S."/>
            <person name="Spooner W."/>
            <person name="Narechania A."/>
            <person name="Ren L."/>
            <person name="Wei S."/>
            <person name="Kumari S."/>
            <person name="Faga B."/>
            <person name="Levy M.J."/>
            <person name="McMahan L."/>
            <person name="Van Buren P."/>
            <person name="Vaughn M.W."/>
            <person name="Ying K."/>
            <person name="Yeh C.-T."/>
            <person name="Emrich S.J."/>
            <person name="Jia Y."/>
            <person name="Kalyanaraman A."/>
            <person name="Hsia A.-P."/>
            <person name="Barbazuk W.B."/>
            <person name="Baucom R.S."/>
            <person name="Brutnell T.P."/>
            <person name="Carpita N.C."/>
            <person name="Chaparro C."/>
            <person name="Chia J.-M."/>
            <person name="Deragon J.-M."/>
            <person name="Estill J.C."/>
            <person name="Fu Y."/>
            <person name="Jeddeloh J.A."/>
            <person name="Han Y."/>
            <person name="Lee H."/>
            <person name="Li P."/>
            <person name="Lisch D.R."/>
            <person name="Liu S."/>
            <person name="Liu Z."/>
            <person name="Nagel D.H."/>
            <person name="McCann M.C."/>
            <person name="SanMiguel P."/>
            <person name="Myers A.M."/>
            <person name="Nettleton D."/>
            <person name="Nguyen J."/>
            <person name="Penning B.W."/>
            <person name="Ponnala L."/>
            <person name="Schneider K.L."/>
            <person name="Schwartz D.C."/>
            <person name="Sharma A."/>
            <person name="Soderlund C."/>
            <person name="Springer N.M."/>
            <person name="Sun Q."/>
            <person name="Wang H."/>
            <person name="Waterman M."/>
            <person name="Westerman R."/>
            <person name="Wolfgruber T.K."/>
            <person name="Yang L."/>
            <person name="Yu Y."/>
            <person name="Zhang L."/>
            <person name="Zhou S."/>
            <person name="Zhu Q."/>
            <person name="Bennetzen J.L."/>
            <person name="Dawe R.K."/>
            <person name="Jiang J."/>
            <person name="Jiang N."/>
            <person name="Presting G.G."/>
            <person name="Wessler S.R."/>
            <person name="Aluru S."/>
            <person name="Martienssen R.A."/>
            <person name="Clifton S.W."/>
            <person name="McCombie W.R."/>
            <person name="Wing R.A."/>
            <person name="Wilson R.K."/>
        </authorList>
    </citation>
    <scope>NUCLEOTIDE SEQUENCE [LARGE SCALE GENOMIC DNA]</scope>
    <source>
        <strain evidence="3">cv. B73</strain>
    </source>
</reference>
<dbReference type="Gramene" id="Zm00001eb374220_T001">
    <property type="protein sequence ID" value="Zm00001eb374220_P001"/>
    <property type="gene ID" value="Zm00001eb374220"/>
</dbReference>
<reference evidence="2" key="3">
    <citation type="submission" date="2021-05" db="UniProtKB">
        <authorList>
            <consortium name="EnsemblPlants"/>
        </authorList>
    </citation>
    <scope>IDENTIFICATION</scope>
    <source>
        <strain evidence="2">cv. B73</strain>
    </source>
</reference>
<sequence>MLFCQSGEATARRQKVLDAFRQLVTGIQIQSQDTGGCYCCCNSCINYKLCSSVGKTSEQQDDLSRATDYLDEPVEVLPALTAWPERLGHQGLQLLGPCPHPRPFLPAQQLLHGRGHSGARHGALERGAEPPHVRHGPRVHPLVAEEGAARHGHPAGHALQHRRPPGVRHERAHGRVAQHGHLRRPGHHEPGPGARGAVKETRREERPRVLAQRPQERRGRGLQPGRQLAELVRPRARHRAEADVRDAARGLAAQPGEAAVRVGWCGGVGVVLGEEEVVGAERDAVGQDLRERRGDVGRVQAWERVECHGGGRAREALPHAVDEEVDDVVEVAGDDAVWEVTDAVAGEARVGDQWLVHPVCGCERWKCNSHSLIKPARNEGTRKGEK</sequence>
<keyword evidence="3" id="KW-1185">Reference proteome</keyword>
<evidence type="ECO:0000313" key="3">
    <source>
        <dbReference type="Proteomes" id="UP000007305"/>
    </source>
</evidence>
<dbReference type="InParanoid" id="A0A804R1B6"/>
<organism evidence="2 3">
    <name type="scientific">Zea mays</name>
    <name type="common">Maize</name>
    <dbReference type="NCBI Taxonomy" id="4577"/>
    <lineage>
        <taxon>Eukaryota</taxon>
        <taxon>Viridiplantae</taxon>
        <taxon>Streptophyta</taxon>
        <taxon>Embryophyta</taxon>
        <taxon>Tracheophyta</taxon>
        <taxon>Spermatophyta</taxon>
        <taxon>Magnoliopsida</taxon>
        <taxon>Liliopsida</taxon>
        <taxon>Poales</taxon>
        <taxon>Poaceae</taxon>
        <taxon>PACMAD clade</taxon>
        <taxon>Panicoideae</taxon>
        <taxon>Andropogonodae</taxon>
        <taxon>Andropogoneae</taxon>
        <taxon>Tripsacinae</taxon>
        <taxon>Zea</taxon>
    </lineage>
</organism>
<accession>A0A804R1B6</accession>
<dbReference type="AlphaFoldDB" id="A0A804R1B6"/>
<name>A0A804R1B6_MAIZE</name>
<protein>
    <submittedName>
        <fullName evidence="2">Uncharacterized protein</fullName>
    </submittedName>
</protein>
<feature type="compositionally biased region" description="Basic and acidic residues" evidence="1">
    <location>
        <begin position="197"/>
        <end position="219"/>
    </location>
</feature>
<feature type="compositionally biased region" description="Basic residues" evidence="1">
    <location>
        <begin position="150"/>
        <end position="186"/>
    </location>
</feature>
<feature type="region of interest" description="Disordered" evidence="1">
    <location>
        <begin position="149"/>
        <end position="225"/>
    </location>
</feature>
<proteinExistence type="predicted"/>
<feature type="compositionally biased region" description="Basic and acidic residues" evidence="1">
    <location>
        <begin position="122"/>
        <end position="132"/>
    </location>
</feature>
<feature type="region of interest" description="Disordered" evidence="1">
    <location>
        <begin position="113"/>
        <end position="137"/>
    </location>
</feature>
<dbReference type="Proteomes" id="UP000007305">
    <property type="component" value="Chromosome 9"/>
</dbReference>
<dbReference type="EnsemblPlants" id="Zm00001eb374220_T001">
    <property type="protein sequence ID" value="Zm00001eb374220_P001"/>
    <property type="gene ID" value="Zm00001eb374220"/>
</dbReference>
<reference evidence="2" key="2">
    <citation type="submission" date="2019-07" db="EMBL/GenBank/DDBJ databases">
        <authorList>
            <person name="Seetharam A."/>
            <person name="Woodhouse M."/>
            <person name="Cannon E."/>
        </authorList>
    </citation>
    <scope>NUCLEOTIDE SEQUENCE [LARGE SCALE GENOMIC DNA]</scope>
    <source>
        <strain evidence="2">cv. B73</strain>
    </source>
</reference>
<evidence type="ECO:0000313" key="2">
    <source>
        <dbReference type="EnsemblPlants" id="Zm00001eb374220_P001"/>
    </source>
</evidence>